<dbReference type="Pfam" id="PF04937">
    <property type="entry name" value="DUF659"/>
    <property type="match status" value="1"/>
</dbReference>
<evidence type="ECO:0000256" key="3">
    <source>
        <dbReference type="ARBA" id="ARBA00022771"/>
    </source>
</evidence>
<feature type="non-terminal residue" evidence="7">
    <location>
        <position position="349"/>
    </location>
</feature>
<evidence type="ECO:0000256" key="1">
    <source>
        <dbReference type="ARBA" id="ARBA00004123"/>
    </source>
</evidence>
<dbReference type="GO" id="GO:0008270">
    <property type="term" value="F:zinc ion binding"/>
    <property type="evidence" value="ECO:0007669"/>
    <property type="project" value="UniProtKB-KW"/>
</dbReference>
<accession>A0A9N8YWS4</accession>
<keyword evidence="4" id="KW-0862">Zinc</keyword>
<evidence type="ECO:0000259" key="6">
    <source>
        <dbReference type="Pfam" id="PF04937"/>
    </source>
</evidence>
<protein>
    <submittedName>
        <fullName evidence="7">1797_t:CDS:1</fullName>
    </submittedName>
</protein>
<dbReference type="InterPro" id="IPR007021">
    <property type="entry name" value="DUF659"/>
</dbReference>
<evidence type="ECO:0000256" key="5">
    <source>
        <dbReference type="ARBA" id="ARBA00023242"/>
    </source>
</evidence>
<dbReference type="AlphaFoldDB" id="A0A9N8YWS4"/>
<evidence type="ECO:0000313" key="7">
    <source>
        <dbReference type="EMBL" id="CAG8454633.1"/>
    </source>
</evidence>
<dbReference type="InterPro" id="IPR052035">
    <property type="entry name" value="ZnF_BED_domain_contain"/>
</dbReference>
<keyword evidence="3" id="KW-0863">Zinc-finger</keyword>
<comment type="caution">
    <text evidence="7">The sequence shown here is derived from an EMBL/GenBank/DDBJ whole genome shotgun (WGS) entry which is preliminary data.</text>
</comment>
<dbReference type="EMBL" id="CAJVPQ010000185">
    <property type="protein sequence ID" value="CAG8454633.1"/>
    <property type="molecule type" value="Genomic_DNA"/>
</dbReference>
<feature type="domain" description="DUF659" evidence="6">
    <location>
        <begin position="132"/>
        <end position="217"/>
    </location>
</feature>
<proteinExistence type="predicted"/>
<evidence type="ECO:0000256" key="4">
    <source>
        <dbReference type="ARBA" id="ARBA00022833"/>
    </source>
</evidence>
<dbReference type="Proteomes" id="UP000789570">
    <property type="component" value="Unassembled WGS sequence"/>
</dbReference>
<keyword evidence="5" id="KW-0539">Nucleus</keyword>
<dbReference type="SUPFAM" id="SSF53098">
    <property type="entry name" value="Ribonuclease H-like"/>
    <property type="match status" value="1"/>
</dbReference>
<evidence type="ECO:0000256" key="2">
    <source>
        <dbReference type="ARBA" id="ARBA00022723"/>
    </source>
</evidence>
<dbReference type="OrthoDB" id="2439304at2759"/>
<keyword evidence="2" id="KW-0479">Metal-binding</keyword>
<keyword evidence="8" id="KW-1185">Reference proteome</keyword>
<organism evidence="7 8">
    <name type="scientific">Funneliformis caledonium</name>
    <dbReference type="NCBI Taxonomy" id="1117310"/>
    <lineage>
        <taxon>Eukaryota</taxon>
        <taxon>Fungi</taxon>
        <taxon>Fungi incertae sedis</taxon>
        <taxon>Mucoromycota</taxon>
        <taxon>Glomeromycotina</taxon>
        <taxon>Glomeromycetes</taxon>
        <taxon>Glomerales</taxon>
        <taxon>Glomeraceae</taxon>
        <taxon>Funneliformis</taxon>
    </lineage>
</organism>
<dbReference type="GO" id="GO:0005634">
    <property type="term" value="C:nucleus"/>
    <property type="evidence" value="ECO:0007669"/>
    <property type="project" value="UniProtKB-SubCell"/>
</dbReference>
<sequence length="349" mass="40990">MPRTKGNFWNEFEQISNENNESSEQWRCLHCGQQWVKNASRLSKHLENCKKYQDSLNQSEPLFPPPPTTKRCKMGQQMTLDGYAYSFSQKDQEEMEKLLARAFYSAGISFNIIDNPDFCIFLKKACSAFKIPSRHKLSTTILDAEYNSLKKDVDDVLEKKEYLCITSDGWSNIKKTSIINYMVTIPQPIFYKSIPTHEERHTAENISAGIKQTINEILKNEYPHKIFLGCWAHGINLWIKDIMKLTWSENLLQFAKYIINYFRKHQVLLAVLRRLQMEKYGTHIALLLPGRTRWGSAYYCIRSLIKTKVALLNTLYEEEIEVDLQIKQKILDDSFWQNLRILCDFLEPF</sequence>
<dbReference type="PANTHER" id="PTHR46481:SF10">
    <property type="entry name" value="ZINC FINGER BED DOMAIN-CONTAINING PROTEIN 39"/>
    <property type="match status" value="1"/>
</dbReference>
<evidence type="ECO:0000313" key="8">
    <source>
        <dbReference type="Proteomes" id="UP000789570"/>
    </source>
</evidence>
<reference evidence="7" key="1">
    <citation type="submission" date="2021-06" db="EMBL/GenBank/DDBJ databases">
        <authorList>
            <person name="Kallberg Y."/>
            <person name="Tangrot J."/>
            <person name="Rosling A."/>
        </authorList>
    </citation>
    <scope>NUCLEOTIDE SEQUENCE</scope>
    <source>
        <strain evidence="7">UK204</strain>
    </source>
</reference>
<gene>
    <name evidence="7" type="ORF">FCALED_LOCUS1426</name>
</gene>
<dbReference type="InterPro" id="IPR012337">
    <property type="entry name" value="RNaseH-like_sf"/>
</dbReference>
<comment type="subcellular location">
    <subcellularLocation>
        <location evidence="1">Nucleus</location>
    </subcellularLocation>
</comment>
<dbReference type="PANTHER" id="PTHR46481">
    <property type="entry name" value="ZINC FINGER BED DOMAIN-CONTAINING PROTEIN 4"/>
    <property type="match status" value="1"/>
</dbReference>
<name>A0A9N8YWS4_9GLOM</name>